<dbReference type="Gene3D" id="3.90.1640.10">
    <property type="entry name" value="inorganic pyrophosphatase (n-terminal core)"/>
    <property type="match status" value="1"/>
</dbReference>
<comment type="caution">
    <text evidence="2">The sequence shown here is derived from an EMBL/GenBank/DDBJ whole genome shotgun (WGS) entry which is preliminary data.</text>
</comment>
<evidence type="ECO:0000313" key="2">
    <source>
        <dbReference type="EMBL" id="NIR74368.1"/>
    </source>
</evidence>
<dbReference type="PANTHER" id="PTHR47618:SF1">
    <property type="entry name" value="BIFUNCTIONAL OLIGORIBONUCLEASE AND PAP PHOSPHATASE NRNA"/>
    <property type="match status" value="1"/>
</dbReference>
<dbReference type="EMBL" id="JAACAK010000036">
    <property type="protein sequence ID" value="NIR74368.1"/>
    <property type="molecule type" value="Genomic_DNA"/>
</dbReference>
<proteinExistence type="predicted"/>
<dbReference type="InterPro" id="IPR051319">
    <property type="entry name" value="Oligoribo/pAp-PDE_c-di-AMP_PDE"/>
</dbReference>
<accession>A0AAE4Z7E3</accession>
<sequence>MATKKKNDKRSSCGTEAQLDELRAALEGGDRLLILTHDNPDPDALASAFALYRLVETFDDTSARIAFGGFVGRAENRTMVHELGLPITPTWAVKFEDVDRIALVDTQPGTGNNSLPEDREAAVVIDHHPIRDETRRARFWDVRTQCGSSCTIMTQYLEAAGIPLKGRVATALFYGIQSETQDLGREAGDADIEASLKLYPGADRELISRIRYPDLPRAYFQSLHRALERARTRGPVLISYVGKLDYPDLVAELADFFLRFEGAKWAFCIGLFEDSILISIRTSSRDAQAGQLLRRVVRSDGVAGGHGMMAGARVPIGHLSAEDARLKSEELVNRFIKELGVEDEVGGALLSTTATSGG</sequence>
<evidence type="ECO:0000259" key="1">
    <source>
        <dbReference type="Pfam" id="PF01368"/>
    </source>
</evidence>
<dbReference type="SUPFAM" id="SSF64182">
    <property type="entry name" value="DHH phosphoesterases"/>
    <property type="match status" value="1"/>
</dbReference>
<dbReference type="InterPro" id="IPR038763">
    <property type="entry name" value="DHH_sf"/>
</dbReference>
<feature type="domain" description="DDH" evidence="1">
    <location>
        <begin position="32"/>
        <end position="176"/>
    </location>
</feature>
<name>A0AAE4Z7E3_9BACT</name>
<evidence type="ECO:0000313" key="3">
    <source>
        <dbReference type="Proteomes" id="UP000702544"/>
    </source>
</evidence>
<gene>
    <name evidence="2" type="ORF">GWO12_04545</name>
</gene>
<dbReference type="Proteomes" id="UP000702544">
    <property type="component" value="Unassembled WGS sequence"/>
</dbReference>
<dbReference type="PANTHER" id="PTHR47618">
    <property type="entry name" value="BIFUNCTIONAL OLIGORIBONUCLEASE AND PAP PHOSPHATASE NRNA"/>
    <property type="match status" value="1"/>
</dbReference>
<dbReference type="InterPro" id="IPR001667">
    <property type="entry name" value="DDH_dom"/>
</dbReference>
<dbReference type="AlphaFoldDB" id="A0AAE4Z7E3"/>
<protein>
    <submittedName>
        <fullName evidence="2">Bifunctional oligoribonuclease/PAP phosphatase NrnA</fullName>
    </submittedName>
</protein>
<reference evidence="2 3" key="1">
    <citation type="submission" date="2020-01" db="EMBL/GenBank/DDBJ databases">
        <title>Genomes assembled from Gulf of Kutch pelagic sediment metagenomes.</title>
        <authorList>
            <person name="Chandrashekar M."/>
            <person name="Mahajan M.S."/>
            <person name="Dave K.J."/>
            <person name="Vatsa P."/>
            <person name="Nathani N.M."/>
        </authorList>
    </citation>
    <scope>NUCLEOTIDE SEQUENCE [LARGE SCALE GENOMIC DNA]</scope>
    <source>
        <strain evidence="2">KS3-K002</strain>
    </source>
</reference>
<organism evidence="2 3">
    <name type="scientific">Candidatus Kutchimonas denitrificans</name>
    <dbReference type="NCBI Taxonomy" id="3056748"/>
    <lineage>
        <taxon>Bacteria</taxon>
        <taxon>Pseudomonadati</taxon>
        <taxon>Gemmatimonadota</taxon>
        <taxon>Gemmatimonadia</taxon>
        <taxon>Candidatus Palauibacterales</taxon>
        <taxon>Candidatus Palauibacteraceae</taxon>
        <taxon>Candidatus Kutchimonas</taxon>
    </lineage>
</organism>
<dbReference type="Pfam" id="PF01368">
    <property type="entry name" value="DHH"/>
    <property type="match status" value="1"/>
</dbReference>